<dbReference type="RefSeq" id="WP_175304538.1">
    <property type="nucleotide sequence ID" value="NZ_CZPZ01000014.1"/>
</dbReference>
<evidence type="ECO:0000259" key="16">
    <source>
        <dbReference type="PROSITE" id="PS50173"/>
    </source>
</evidence>
<dbReference type="InterPro" id="IPR043502">
    <property type="entry name" value="DNA/RNA_pol_sf"/>
</dbReference>
<dbReference type="Gene3D" id="3.30.1490.100">
    <property type="entry name" value="DNA polymerase, Y-family, little finger domain"/>
    <property type="match status" value="1"/>
</dbReference>
<dbReference type="Gene3D" id="3.30.70.270">
    <property type="match status" value="1"/>
</dbReference>
<dbReference type="GO" id="GO:0006281">
    <property type="term" value="P:DNA repair"/>
    <property type="evidence" value="ECO:0007669"/>
    <property type="project" value="UniProtKB-UniRule"/>
</dbReference>
<name>A0A0S4LF29_9BACT</name>
<dbReference type="Gene3D" id="3.40.1170.60">
    <property type="match status" value="1"/>
</dbReference>
<dbReference type="Pfam" id="PF21999">
    <property type="entry name" value="IMS_HHH_1"/>
    <property type="match status" value="1"/>
</dbReference>
<evidence type="ECO:0000256" key="11">
    <source>
        <dbReference type="ARBA" id="ARBA00022932"/>
    </source>
</evidence>
<feature type="binding site" evidence="15">
    <location>
        <position position="8"/>
    </location>
    <ligand>
        <name>Mg(2+)</name>
        <dbReference type="ChEBI" id="CHEBI:18420"/>
    </ligand>
</feature>
<evidence type="ECO:0000256" key="15">
    <source>
        <dbReference type="HAMAP-Rule" id="MF_01113"/>
    </source>
</evidence>
<evidence type="ECO:0000256" key="1">
    <source>
        <dbReference type="ARBA" id="ARBA00004496"/>
    </source>
</evidence>
<evidence type="ECO:0000256" key="2">
    <source>
        <dbReference type="ARBA" id="ARBA00010945"/>
    </source>
</evidence>
<reference evidence="18" key="1">
    <citation type="submission" date="2015-10" db="EMBL/GenBank/DDBJ databases">
        <authorList>
            <person name="Luecker S."/>
            <person name="Luecker S."/>
        </authorList>
    </citation>
    <scope>NUCLEOTIDE SEQUENCE [LARGE SCALE GENOMIC DNA]</scope>
</reference>
<keyword evidence="13 15" id="KW-0234">DNA repair</keyword>
<dbReference type="HAMAP" id="MF_01113">
    <property type="entry name" value="DNApol_IV"/>
    <property type="match status" value="1"/>
</dbReference>
<dbReference type="GO" id="GO:0042276">
    <property type="term" value="P:error-prone translesion synthesis"/>
    <property type="evidence" value="ECO:0007669"/>
    <property type="project" value="TreeGrafter"/>
</dbReference>
<feature type="site" description="Substrate discrimination" evidence="15">
    <location>
        <position position="13"/>
    </location>
</feature>
<comment type="similarity">
    <text evidence="2 15">Belongs to the DNA polymerase type-Y family.</text>
</comment>
<keyword evidence="7 15" id="KW-0235">DNA replication</keyword>
<dbReference type="Pfam" id="PF00817">
    <property type="entry name" value="IMS"/>
    <property type="match status" value="1"/>
</dbReference>
<evidence type="ECO:0000256" key="7">
    <source>
        <dbReference type="ARBA" id="ARBA00022705"/>
    </source>
</evidence>
<dbReference type="Gene3D" id="1.10.150.20">
    <property type="entry name" value="5' to 3' exonuclease, C-terminal subdomain"/>
    <property type="match status" value="1"/>
</dbReference>
<evidence type="ECO:0000256" key="10">
    <source>
        <dbReference type="ARBA" id="ARBA00022842"/>
    </source>
</evidence>
<evidence type="ECO:0000256" key="12">
    <source>
        <dbReference type="ARBA" id="ARBA00023125"/>
    </source>
</evidence>
<keyword evidence="10 15" id="KW-0460">Magnesium</keyword>
<dbReference type="EC" id="2.7.7.7" evidence="15"/>
<dbReference type="SUPFAM" id="SSF56672">
    <property type="entry name" value="DNA/RNA polymerases"/>
    <property type="match status" value="1"/>
</dbReference>
<comment type="subunit">
    <text evidence="15">Monomer.</text>
</comment>
<proteinExistence type="inferred from homology"/>
<evidence type="ECO:0000256" key="5">
    <source>
        <dbReference type="ARBA" id="ARBA00022679"/>
    </source>
</evidence>
<protein>
    <recommendedName>
        <fullName evidence="15">DNA polymerase IV</fullName>
        <shortName evidence="15">Pol IV</shortName>
        <ecNumber evidence="15">2.7.7.7</ecNumber>
    </recommendedName>
</protein>
<dbReference type="AlphaFoldDB" id="A0A0S4LF29"/>
<comment type="cofactor">
    <cofactor evidence="15">
        <name>Mg(2+)</name>
        <dbReference type="ChEBI" id="CHEBI:18420"/>
    </cofactor>
    <text evidence="15">Binds 2 magnesium ions per subunit.</text>
</comment>
<dbReference type="EMBL" id="CZPZ01000014">
    <property type="protein sequence ID" value="CUS36209.1"/>
    <property type="molecule type" value="Genomic_DNA"/>
</dbReference>
<feature type="active site" evidence="15">
    <location>
        <position position="115"/>
    </location>
</feature>
<dbReference type="STRING" id="1742973.COMA2_210018"/>
<comment type="function">
    <text evidence="15">Poorly processive, error-prone DNA polymerase involved in untargeted mutagenesis. Copies undamaged DNA at stalled replication forks, which arise in vivo from mismatched or misaligned primer ends. These misaligned primers can be extended by PolIV. Exhibits no 3'-5' exonuclease (proofreading) activity. May be involved in translesional synthesis, in conjunction with the beta clamp from PolIII.</text>
</comment>
<evidence type="ECO:0000256" key="14">
    <source>
        <dbReference type="ARBA" id="ARBA00049244"/>
    </source>
</evidence>
<keyword evidence="12 15" id="KW-0238">DNA-binding</keyword>
<accession>A0A0S4LF29</accession>
<dbReference type="GO" id="GO:0006261">
    <property type="term" value="P:DNA-templated DNA replication"/>
    <property type="evidence" value="ECO:0007669"/>
    <property type="project" value="UniProtKB-UniRule"/>
</dbReference>
<dbReference type="GO" id="GO:0003684">
    <property type="term" value="F:damaged DNA binding"/>
    <property type="evidence" value="ECO:0007669"/>
    <property type="project" value="InterPro"/>
</dbReference>
<sequence length="357" mass="39463">MRIIAHLDMDAFFAAIEERDTPAFRGIPLVVGADPQGGNGRGVAATSNYLARAYGIHSATPISTAWRLSEAARRAGKPPVTFVSVDMDKYARVSEEVMRIVRRFLPKVEQASIDESYGDVSVMGSYEAAEAVCRELQDAIHTEERLTASVGIGPNKLIAKIASGWRKPHGLTVVRAEEAEAFLAPLSIRVIPGIGPKTEGLLNAKHIKTATDLRALTIHQLEALLGKRGLDLYEKSRGRDDSPVEEYSAPRSIGEQETFEFDTLDSQRLFTLLDALVQGVVDRLHHEGFHAFRTVVLTVRFADFKTTSRARTLAVPTGNVALLQREGLKLLLPFLDRRENPHRKLIRLLGLRVEKLS</sequence>
<keyword evidence="4 15" id="KW-0963">Cytoplasm</keyword>
<keyword evidence="18" id="KW-1185">Reference proteome</keyword>
<dbReference type="GO" id="GO:0003887">
    <property type="term" value="F:DNA-directed DNA polymerase activity"/>
    <property type="evidence" value="ECO:0007669"/>
    <property type="project" value="UniProtKB-UniRule"/>
</dbReference>
<keyword evidence="9 15" id="KW-0227">DNA damage</keyword>
<evidence type="ECO:0000256" key="8">
    <source>
        <dbReference type="ARBA" id="ARBA00022723"/>
    </source>
</evidence>
<dbReference type="PANTHER" id="PTHR11076:SF33">
    <property type="entry name" value="DNA POLYMERASE KAPPA"/>
    <property type="match status" value="1"/>
</dbReference>
<evidence type="ECO:0000313" key="18">
    <source>
        <dbReference type="Proteomes" id="UP000198736"/>
    </source>
</evidence>
<dbReference type="GO" id="GO:0000287">
    <property type="term" value="F:magnesium ion binding"/>
    <property type="evidence" value="ECO:0007669"/>
    <property type="project" value="UniProtKB-UniRule"/>
</dbReference>
<dbReference type="InterPro" id="IPR022880">
    <property type="entry name" value="DNApol_IV"/>
</dbReference>
<gene>
    <name evidence="17" type="primary">dbh</name>
    <name evidence="15" type="synonym">dinB</name>
    <name evidence="17" type="ORF">COMA2_210018</name>
</gene>
<dbReference type="NCBIfam" id="NF002677">
    <property type="entry name" value="PRK02406.1"/>
    <property type="match status" value="1"/>
</dbReference>
<evidence type="ECO:0000256" key="3">
    <source>
        <dbReference type="ARBA" id="ARBA00022457"/>
    </source>
</evidence>
<evidence type="ECO:0000313" key="17">
    <source>
        <dbReference type="EMBL" id="CUS36209.1"/>
    </source>
</evidence>
<feature type="domain" description="UmuC" evidence="16">
    <location>
        <begin position="4"/>
        <end position="195"/>
    </location>
</feature>
<dbReference type="Proteomes" id="UP000198736">
    <property type="component" value="Unassembled WGS sequence"/>
</dbReference>
<dbReference type="SUPFAM" id="SSF100879">
    <property type="entry name" value="Lesion bypass DNA polymerase (Y-family), little finger domain"/>
    <property type="match status" value="1"/>
</dbReference>
<keyword evidence="5 15" id="KW-0808">Transferase</keyword>
<comment type="catalytic activity">
    <reaction evidence="14 15">
        <text>DNA(n) + a 2'-deoxyribonucleoside 5'-triphosphate = DNA(n+1) + diphosphate</text>
        <dbReference type="Rhea" id="RHEA:22508"/>
        <dbReference type="Rhea" id="RHEA-COMP:17339"/>
        <dbReference type="Rhea" id="RHEA-COMP:17340"/>
        <dbReference type="ChEBI" id="CHEBI:33019"/>
        <dbReference type="ChEBI" id="CHEBI:61560"/>
        <dbReference type="ChEBI" id="CHEBI:173112"/>
        <dbReference type="EC" id="2.7.7.7"/>
    </reaction>
</comment>
<keyword evidence="11 15" id="KW-0239">DNA-directed DNA polymerase</keyword>
<dbReference type="InterPro" id="IPR017961">
    <property type="entry name" value="DNA_pol_Y-fam_little_finger"/>
</dbReference>
<dbReference type="Pfam" id="PF11799">
    <property type="entry name" value="IMS_C"/>
    <property type="match status" value="1"/>
</dbReference>
<dbReference type="InterPro" id="IPR043128">
    <property type="entry name" value="Rev_trsase/Diguanyl_cyclase"/>
</dbReference>
<keyword evidence="8 15" id="KW-0479">Metal-binding</keyword>
<dbReference type="GO" id="GO:0005737">
    <property type="term" value="C:cytoplasm"/>
    <property type="evidence" value="ECO:0007669"/>
    <property type="project" value="UniProtKB-SubCell"/>
</dbReference>
<dbReference type="InterPro" id="IPR050116">
    <property type="entry name" value="DNA_polymerase-Y"/>
</dbReference>
<keyword evidence="6 15" id="KW-0548">Nucleotidyltransferase</keyword>
<comment type="subcellular location">
    <subcellularLocation>
        <location evidence="1 15">Cytoplasm</location>
    </subcellularLocation>
</comment>
<dbReference type="CDD" id="cd03586">
    <property type="entry name" value="PolY_Pol_IV_kappa"/>
    <property type="match status" value="1"/>
</dbReference>
<evidence type="ECO:0000256" key="13">
    <source>
        <dbReference type="ARBA" id="ARBA00023204"/>
    </source>
</evidence>
<dbReference type="InterPro" id="IPR001126">
    <property type="entry name" value="UmuC"/>
</dbReference>
<evidence type="ECO:0000256" key="4">
    <source>
        <dbReference type="ARBA" id="ARBA00022490"/>
    </source>
</evidence>
<feature type="binding site" evidence="15">
    <location>
        <position position="114"/>
    </location>
    <ligand>
        <name>Mg(2+)</name>
        <dbReference type="ChEBI" id="CHEBI:18420"/>
    </ligand>
</feature>
<dbReference type="PANTHER" id="PTHR11076">
    <property type="entry name" value="DNA REPAIR POLYMERASE UMUC / TRANSFERASE FAMILY MEMBER"/>
    <property type="match status" value="1"/>
</dbReference>
<evidence type="ECO:0000256" key="6">
    <source>
        <dbReference type="ARBA" id="ARBA00022695"/>
    </source>
</evidence>
<evidence type="ECO:0000256" key="9">
    <source>
        <dbReference type="ARBA" id="ARBA00022763"/>
    </source>
</evidence>
<dbReference type="InterPro" id="IPR036775">
    <property type="entry name" value="DNA_pol_Y-fam_lit_finger_sf"/>
</dbReference>
<organism evidence="17 18">
    <name type="scientific">Candidatus Nitrospira nitrificans</name>
    <dbReference type="NCBI Taxonomy" id="1742973"/>
    <lineage>
        <taxon>Bacteria</taxon>
        <taxon>Pseudomonadati</taxon>
        <taxon>Nitrospirota</taxon>
        <taxon>Nitrospiria</taxon>
        <taxon>Nitrospirales</taxon>
        <taxon>Nitrospiraceae</taxon>
        <taxon>Nitrospira</taxon>
    </lineage>
</organism>
<dbReference type="PROSITE" id="PS50173">
    <property type="entry name" value="UMUC"/>
    <property type="match status" value="1"/>
</dbReference>
<dbReference type="InterPro" id="IPR053848">
    <property type="entry name" value="IMS_HHH_1"/>
</dbReference>
<keyword evidence="3 15" id="KW-0515">Mutator protein</keyword>